<gene>
    <name evidence="1" type="ORF">J2W94_002820</name>
</gene>
<reference evidence="1 2" key="1">
    <citation type="submission" date="2023-07" db="EMBL/GenBank/DDBJ databases">
        <title>Sorghum-associated microbial communities from plants grown in Nebraska, USA.</title>
        <authorList>
            <person name="Schachtman D."/>
        </authorList>
    </citation>
    <scope>NUCLEOTIDE SEQUENCE [LARGE SCALE GENOMIC DNA]</scope>
    <source>
        <strain evidence="1 2">BE107</strain>
    </source>
</reference>
<evidence type="ECO:0000313" key="2">
    <source>
        <dbReference type="Proteomes" id="UP001254759"/>
    </source>
</evidence>
<organism evidence="1 2">
    <name type="scientific">Pseudoxanthomonas sacheonensis</name>
    <dbReference type="NCBI Taxonomy" id="443615"/>
    <lineage>
        <taxon>Bacteria</taxon>
        <taxon>Pseudomonadati</taxon>
        <taxon>Pseudomonadota</taxon>
        <taxon>Gammaproteobacteria</taxon>
        <taxon>Lysobacterales</taxon>
        <taxon>Lysobacteraceae</taxon>
        <taxon>Pseudoxanthomonas</taxon>
    </lineage>
</organism>
<comment type="caution">
    <text evidence="1">The sequence shown here is derived from an EMBL/GenBank/DDBJ whole genome shotgun (WGS) entry which is preliminary data.</text>
</comment>
<protein>
    <submittedName>
        <fullName evidence="1">Uncharacterized protein</fullName>
    </submittedName>
</protein>
<dbReference type="Proteomes" id="UP001254759">
    <property type="component" value="Unassembled WGS sequence"/>
</dbReference>
<sequence>MACFVLYGVPAAAQTVLPRITVTAPPASKVSGGYLRSGDFKVDPRMPYVVFAAEPLIAGDILTVQPMHLNDDEYLVLQECASTDCRVAKLVRVWSVEGSTSVNNKPDQIWIKRENKYFLWLKRLPGFISPPCEGCGTHYSSFALESPPLVLEPNGTLTAFNVARLEAAKSADPILVKSQRHDGTYFNVTYVGGTRIRVQRLRALSAEQANAEESTSPPPRP</sequence>
<proteinExistence type="predicted"/>
<accession>A0ABU1RUS8</accession>
<keyword evidence="2" id="KW-1185">Reference proteome</keyword>
<dbReference type="EMBL" id="JAVDTT010000003">
    <property type="protein sequence ID" value="MDR6842526.1"/>
    <property type="molecule type" value="Genomic_DNA"/>
</dbReference>
<dbReference type="RefSeq" id="WP_310094644.1">
    <property type="nucleotide sequence ID" value="NZ_JAVDTT010000003.1"/>
</dbReference>
<evidence type="ECO:0000313" key="1">
    <source>
        <dbReference type="EMBL" id="MDR6842526.1"/>
    </source>
</evidence>
<name>A0ABU1RUS8_9GAMM</name>